<dbReference type="Proteomes" id="UP000728032">
    <property type="component" value="Unassembled WGS sequence"/>
</dbReference>
<dbReference type="EMBL" id="OC921001">
    <property type="protein sequence ID" value="CAD7653029.1"/>
    <property type="molecule type" value="Genomic_DNA"/>
</dbReference>
<feature type="binding site" evidence="1">
    <location>
        <position position="131"/>
    </location>
    <ligand>
        <name>substrate</name>
    </ligand>
</feature>
<feature type="non-terminal residue" evidence="4">
    <location>
        <position position="1"/>
    </location>
</feature>
<reference evidence="4" key="1">
    <citation type="submission" date="2020-11" db="EMBL/GenBank/DDBJ databases">
        <authorList>
            <person name="Tran Van P."/>
        </authorList>
    </citation>
    <scope>NUCLEOTIDE SEQUENCE</scope>
</reference>
<dbReference type="InterPro" id="IPR023210">
    <property type="entry name" value="NADP_OxRdtase_dom"/>
</dbReference>
<dbReference type="InterPro" id="IPR036812">
    <property type="entry name" value="NAD(P)_OxRdtase_dom_sf"/>
</dbReference>
<dbReference type="Gene3D" id="3.20.20.100">
    <property type="entry name" value="NADP-dependent oxidoreductase domain"/>
    <property type="match status" value="1"/>
</dbReference>
<dbReference type="PRINTS" id="PR00069">
    <property type="entry name" value="ALDKETRDTASE"/>
</dbReference>
<gene>
    <name evidence="4" type="ORF">ONB1V03_LOCUS9687</name>
</gene>
<feature type="site" description="Lowers pKa of active site Tyr" evidence="2">
    <location>
        <position position="98"/>
    </location>
</feature>
<feature type="domain" description="NADP-dependent oxidoreductase" evidence="3">
    <location>
        <begin position="23"/>
        <end position="306"/>
    </location>
</feature>
<name>A0A7R9M672_9ACAR</name>
<protein>
    <recommendedName>
        <fullName evidence="3">NADP-dependent oxidoreductase domain-containing protein</fullName>
    </recommendedName>
</protein>
<dbReference type="GO" id="GO:0016491">
    <property type="term" value="F:oxidoreductase activity"/>
    <property type="evidence" value="ECO:0007669"/>
    <property type="project" value="InterPro"/>
</dbReference>
<dbReference type="AlphaFoldDB" id="A0A7R9M672"/>
<dbReference type="OrthoDB" id="416253at2759"/>
<evidence type="ECO:0000256" key="2">
    <source>
        <dbReference type="PIRSR" id="PIRSR000097-3"/>
    </source>
</evidence>
<accession>A0A7R9M672</accession>
<dbReference type="InterPro" id="IPR020471">
    <property type="entry name" value="AKR"/>
</dbReference>
<dbReference type="Pfam" id="PF00248">
    <property type="entry name" value="Aldo_ket_red"/>
    <property type="match status" value="1"/>
</dbReference>
<dbReference type="PIRSF" id="PIRSF000097">
    <property type="entry name" value="AKR"/>
    <property type="match status" value="1"/>
</dbReference>
<dbReference type="SUPFAM" id="SSF51430">
    <property type="entry name" value="NAD(P)-linked oxidoreductase"/>
    <property type="match status" value="1"/>
</dbReference>
<evidence type="ECO:0000256" key="1">
    <source>
        <dbReference type="PIRSR" id="PIRSR000097-2"/>
    </source>
</evidence>
<keyword evidence="5" id="KW-1185">Reference proteome</keyword>
<evidence type="ECO:0000313" key="5">
    <source>
        <dbReference type="Proteomes" id="UP000728032"/>
    </source>
</evidence>
<evidence type="ECO:0000259" key="3">
    <source>
        <dbReference type="Pfam" id="PF00248"/>
    </source>
</evidence>
<proteinExistence type="predicted"/>
<organism evidence="4">
    <name type="scientific">Oppiella nova</name>
    <dbReference type="NCBI Taxonomy" id="334625"/>
    <lineage>
        <taxon>Eukaryota</taxon>
        <taxon>Metazoa</taxon>
        <taxon>Ecdysozoa</taxon>
        <taxon>Arthropoda</taxon>
        <taxon>Chelicerata</taxon>
        <taxon>Arachnida</taxon>
        <taxon>Acari</taxon>
        <taxon>Acariformes</taxon>
        <taxon>Sarcoptiformes</taxon>
        <taxon>Oribatida</taxon>
        <taxon>Brachypylina</taxon>
        <taxon>Oppioidea</taxon>
        <taxon>Oppiidae</taxon>
        <taxon>Oppiella</taxon>
    </lineage>
</organism>
<evidence type="ECO:0000313" key="4">
    <source>
        <dbReference type="EMBL" id="CAD7653029.1"/>
    </source>
</evidence>
<dbReference type="EMBL" id="CAJPVJ010006176">
    <property type="protein sequence ID" value="CAG2170216.1"/>
    <property type="molecule type" value="Genomic_DNA"/>
</dbReference>
<sequence length="318" mass="36074">MSEVIAKKVPKVKLSDDKFIPAIGLGTQGLLYNRQAKLMRRFNNDQKSSETIIEALKSGYRHLDSAYFFNVEHAIDIALGHLQTKKLIKRSDLFISTKIWNTFHRRDRVLKGLKLSLTDMGLEYVDLAVLHYPMGFQDGAEVWPTYSNGSNIPRSWDKDDYTEAWLGIEKAQRLGIARSIGVANFNVEQLKLLMSRASIKPVVHQIESNPTFQQNDMVAFCKANNIQVMAYAPLRGGDYQVCENKVLESIGKKFGKTAAQVALRWNYQRGVIPLPKAAKKKHQDENIDIFNKEFVISSEDMALIKGIPQLPSGKFRDI</sequence>
<dbReference type="PANTHER" id="PTHR11732">
    <property type="entry name" value="ALDO/KETO REDUCTASE"/>
    <property type="match status" value="1"/>
</dbReference>